<comment type="caution">
    <text evidence="1">The sequence shown here is derived from an EMBL/GenBank/DDBJ whole genome shotgun (WGS) entry which is preliminary data.</text>
</comment>
<protein>
    <submittedName>
        <fullName evidence="1">Uncharacterized protein</fullName>
    </submittedName>
</protein>
<reference evidence="1 2" key="1">
    <citation type="journal article" date="2016" name="Nat. Commun.">
        <title>Thousands of microbial genomes shed light on interconnected biogeochemical processes in an aquifer system.</title>
        <authorList>
            <person name="Anantharaman K."/>
            <person name="Brown C.T."/>
            <person name="Hug L.A."/>
            <person name="Sharon I."/>
            <person name="Castelle C.J."/>
            <person name="Probst A.J."/>
            <person name="Thomas B.C."/>
            <person name="Singh A."/>
            <person name="Wilkins M.J."/>
            <person name="Karaoz U."/>
            <person name="Brodie E.L."/>
            <person name="Williams K.H."/>
            <person name="Hubbard S.S."/>
            <person name="Banfield J.F."/>
        </authorList>
    </citation>
    <scope>NUCLEOTIDE SEQUENCE [LARGE SCALE GENOMIC DNA]</scope>
</reference>
<dbReference type="Proteomes" id="UP000176420">
    <property type="component" value="Unassembled WGS sequence"/>
</dbReference>
<evidence type="ECO:0000313" key="1">
    <source>
        <dbReference type="EMBL" id="OGY86346.1"/>
    </source>
</evidence>
<proteinExistence type="predicted"/>
<dbReference type="AlphaFoldDB" id="A0A1G2BCA8"/>
<name>A0A1G2BCA8_9BACT</name>
<evidence type="ECO:0000313" key="2">
    <source>
        <dbReference type="Proteomes" id="UP000176420"/>
    </source>
</evidence>
<dbReference type="EMBL" id="MHKI01000021">
    <property type="protein sequence ID" value="OGY86346.1"/>
    <property type="molecule type" value="Genomic_DNA"/>
</dbReference>
<accession>A0A1G2BCA8</accession>
<gene>
    <name evidence="1" type="ORF">A2319_03035</name>
</gene>
<organism evidence="1 2">
    <name type="scientific">Candidatus Kerfeldbacteria bacterium RIFOXYB2_FULL_38_14</name>
    <dbReference type="NCBI Taxonomy" id="1798547"/>
    <lineage>
        <taxon>Bacteria</taxon>
        <taxon>Candidatus Kerfeldiibacteriota</taxon>
    </lineage>
</organism>
<sequence>MGLETRYPIAGEKNERRKFSVDNYYSISIEDGYDGAVSQKIEFKNCDASLEIKITKSNLSETIKLSEHISAEVVYVMDGKREVLVPKAVTIIDTSSGGKKEDKILLDRFAPDDENVVFCEAGKVVFFETHPYMNPERMYGGKADFSGEYSVRDQKQWVFHIDGTPNGFSVPSELLPVDYQDAMEGKMPIDYQLITVPNTGQLSEEEVGFQIAVVPLVVSNLLQEREQVPGNKRKMIYLAQRFGHAKVVASMLAKASKEKMLSSDVTGYFVPTPDAVSRLSKNKSDGMPVDMSAGWCYAPEKGYGGEHLPLDLSDPNSAQTEIAFMSLNQTLMHDLLRNARRGAVIYSDTKQDAGFLNALAHVMGSDVQVVTKTYSQFEDINVFMGRSEARSVVNTIRRAMRAGQDVPALFDVLGLPGVAPDFLEFMHNKIQAAFNGIALYSTSGIASSAPERVGYLKNGKFVGGTEIVGIPLAFFGEDAHAEDVTLEQARKHLVRIITEAGCENISALFKRLLENNPTALDVYSLQLGTSTNLYTEELIKLAVESAKSNALEDKLLLLTGYKKREDYLKELFRITGIHTEKELPHNVAVLGMRMDIDLVQKALDVVISACGMGNINDAIRGKTALLMLAPDVLLEGDVEKMAALKGIDSAEKIRDDIAVMAETAPERALNLSMIARAYDSLGVVPNEIIYDVGQYPNAEYLIPKILYALQHKDQMIKALSLVQTASSDVLFNIVCAIRDGATAESIRGGVSKEFPDFHFRVQGAVASKKITLNS</sequence>